<dbReference type="GO" id="GO:0015986">
    <property type="term" value="P:proton motive force-driven ATP synthesis"/>
    <property type="evidence" value="ECO:0007669"/>
    <property type="project" value="InterPro"/>
</dbReference>
<gene>
    <name evidence="10" type="ORF">AX774_g5696</name>
</gene>
<evidence type="ECO:0000256" key="5">
    <source>
        <dbReference type="ARBA" id="ARBA00022781"/>
    </source>
</evidence>
<organism evidence="10 11">
    <name type="scientific">Zancudomyces culisetae</name>
    <name type="common">Gut fungus</name>
    <name type="synonym">Smittium culisetae</name>
    <dbReference type="NCBI Taxonomy" id="1213189"/>
    <lineage>
        <taxon>Eukaryota</taxon>
        <taxon>Fungi</taxon>
        <taxon>Fungi incertae sedis</taxon>
        <taxon>Zoopagomycota</taxon>
        <taxon>Kickxellomycotina</taxon>
        <taxon>Harpellomycetes</taxon>
        <taxon>Harpellales</taxon>
        <taxon>Legeriomycetaceae</taxon>
        <taxon>Zancudomyces</taxon>
    </lineage>
</organism>
<keyword evidence="5" id="KW-0375">Hydrogen ion transport</keyword>
<keyword evidence="9" id="KW-0066">ATP synthesis</keyword>
<keyword evidence="6" id="KW-0406">Ion transport</keyword>
<name>A0A1R1PIS2_ZANCU</name>
<evidence type="ECO:0000256" key="2">
    <source>
        <dbReference type="ARBA" id="ARBA00005699"/>
    </source>
</evidence>
<reference evidence="11" key="1">
    <citation type="submission" date="2017-01" db="EMBL/GenBank/DDBJ databases">
        <authorList>
            <person name="Wang Y."/>
            <person name="White M."/>
            <person name="Kvist S."/>
            <person name="Moncalvo J.-M."/>
        </authorList>
    </citation>
    <scope>NUCLEOTIDE SEQUENCE [LARGE SCALE GENOMIC DNA]</scope>
    <source>
        <strain evidence="11">COL-18-3</strain>
    </source>
</reference>
<comment type="caution">
    <text evidence="10">The sequence shown here is derived from an EMBL/GenBank/DDBJ whole genome shotgun (WGS) entry which is preliminary data.</text>
</comment>
<keyword evidence="7" id="KW-0496">Mitochondrion</keyword>
<proteinExistence type="inferred from homology"/>
<evidence type="ECO:0000256" key="6">
    <source>
        <dbReference type="ARBA" id="ARBA00023065"/>
    </source>
</evidence>
<dbReference type="Pfam" id="PF04718">
    <property type="entry name" value="ATP-synt_G"/>
    <property type="match status" value="1"/>
</dbReference>
<dbReference type="AlphaFoldDB" id="A0A1R1PIS2"/>
<evidence type="ECO:0000256" key="4">
    <source>
        <dbReference type="ARBA" id="ARBA00022547"/>
    </source>
</evidence>
<evidence type="ECO:0000256" key="8">
    <source>
        <dbReference type="ARBA" id="ARBA00023136"/>
    </source>
</evidence>
<dbReference type="OrthoDB" id="437at2759"/>
<evidence type="ECO:0000256" key="3">
    <source>
        <dbReference type="ARBA" id="ARBA00022448"/>
    </source>
</evidence>
<dbReference type="Proteomes" id="UP000188320">
    <property type="component" value="Unassembled WGS sequence"/>
</dbReference>
<protein>
    <recommendedName>
        <fullName evidence="12">ATP synthase subunit g, mitochondrial</fullName>
    </recommendedName>
</protein>
<dbReference type="GO" id="GO:0045259">
    <property type="term" value="C:proton-transporting ATP synthase complex"/>
    <property type="evidence" value="ECO:0007669"/>
    <property type="project" value="UniProtKB-KW"/>
</dbReference>
<keyword evidence="11" id="KW-1185">Reference proteome</keyword>
<evidence type="ECO:0000313" key="11">
    <source>
        <dbReference type="Proteomes" id="UP000188320"/>
    </source>
</evidence>
<keyword evidence="8" id="KW-0472">Membrane</keyword>
<dbReference type="InterPro" id="IPR006808">
    <property type="entry name" value="ATP_synth_F0_gsu_mt"/>
</dbReference>
<dbReference type="EMBL" id="LSSK01001062">
    <property type="protein sequence ID" value="OMH80856.1"/>
    <property type="molecule type" value="Genomic_DNA"/>
</dbReference>
<keyword evidence="4" id="KW-0138">CF(0)</keyword>
<evidence type="ECO:0008006" key="12">
    <source>
        <dbReference type="Google" id="ProtNLM"/>
    </source>
</evidence>
<comment type="similarity">
    <text evidence="2">Belongs to the ATPase g subunit family.</text>
</comment>
<dbReference type="GO" id="GO:0015078">
    <property type="term" value="F:proton transmembrane transporter activity"/>
    <property type="evidence" value="ECO:0007669"/>
    <property type="project" value="InterPro"/>
</dbReference>
<dbReference type="GO" id="GO:0031966">
    <property type="term" value="C:mitochondrial membrane"/>
    <property type="evidence" value="ECO:0007669"/>
    <property type="project" value="UniProtKB-SubCell"/>
</dbReference>
<evidence type="ECO:0000313" key="10">
    <source>
        <dbReference type="EMBL" id="OMH80856.1"/>
    </source>
</evidence>
<keyword evidence="3" id="KW-0813">Transport</keyword>
<evidence type="ECO:0000256" key="9">
    <source>
        <dbReference type="ARBA" id="ARBA00023310"/>
    </source>
</evidence>
<evidence type="ECO:0000256" key="1">
    <source>
        <dbReference type="ARBA" id="ARBA00004325"/>
    </source>
</evidence>
<accession>A0A1R1PIS2</accession>
<sequence length="102" mass="11229">MFTGIQLGGVNFVIEEVKLVYNVGKQVLKYQGYRIPTKADLLEAKEFILKMEKSASVSNIVQAAKNIPKNSWKRGALISAELAGLFVIGEQLGRGNLIGYKD</sequence>
<evidence type="ECO:0000256" key="7">
    <source>
        <dbReference type="ARBA" id="ARBA00023128"/>
    </source>
</evidence>
<comment type="subcellular location">
    <subcellularLocation>
        <location evidence="1">Mitochondrion membrane</location>
    </subcellularLocation>
</comment>